<evidence type="ECO:0000256" key="2">
    <source>
        <dbReference type="ARBA" id="ARBA00022448"/>
    </source>
</evidence>
<dbReference type="Pfam" id="PF00005">
    <property type="entry name" value="ABC_tran"/>
    <property type="match status" value="2"/>
</dbReference>
<dbReference type="SUPFAM" id="SSF52540">
    <property type="entry name" value="P-loop containing nucleoside triphosphate hydrolases"/>
    <property type="match status" value="2"/>
</dbReference>
<dbReference type="InterPro" id="IPR017871">
    <property type="entry name" value="ABC_transporter-like_CS"/>
</dbReference>
<feature type="domain" description="ABC transporter" evidence="6">
    <location>
        <begin position="6"/>
        <end position="255"/>
    </location>
</feature>
<keyword evidence="8" id="KW-1185">Reference proteome</keyword>
<dbReference type="PANTHER" id="PTHR43776:SF7">
    <property type="entry name" value="D,D-DIPEPTIDE TRANSPORT ATP-BINDING PROTEIN DDPF-RELATED"/>
    <property type="match status" value="1"/>
</dbReference>
<dbReference type="GO" id="GO:0005524">
    <property type="term" value="F:ATP binding"/>
    <property type="evidence" value="ECO:0007669"/>
    <property type="project" value="UniProtKB-KW"/>
</dbReference>
<comment type="caution">
    <text evidence="7">The sequence shown here is derived from an EMBL/GenBank/DDBJ whole genome shotgun (WGS) entry which is preliminary data.</text>
</comment>
<gene>
    <name evidence="7" type="ORF">DTL70_10135</name>
</gene>
<evidence type="ECO:0000256" key="1">
    <source>
        <dbReference type="ARBA" id="ARBA00005417"/>
    </source>
</evidence>
<dbReference type="RefSeq" id="WP_114021552.1">
    <property type="nucleotide sequence ID" value="NZ_QOIN01000039.1"/>
</dbReference>
<dbReference type="InterPro" id="IPR003439">
    <property type="entry name" value="ABC_transporter-like_ATP-bd"/>
</dbReference>
<organism evidence="7 8">
    <name type="scientific">Streptomyces diacarni</name>
    <dbReference type="NCBI Taxonomy" id="2800381"/>
    <lineage>
        <taxon>Bacteria</taxon>
        <taxon>Bacillati</taxon>
        <taxon>Actinomycetota</taxon>
        <taxon>Actinomycetes</taxon>
        <taxon>Kitasatosporales</taxon>
        <taxon>Streptomycetaceae</taxon>
        <taxon>Streptomyces</taxon>
    </lineage>
</organism>
<dbReference type="InterPro" id="IPR050319">
    <property type="entry name" value="ABC_transp_ATP-bind"/>
</dbReference>
<dbReference type="GO" id="GO:0055085">
    <property type="term" value="P:transmembrane transport"/>
    <property type="evidence" value="ECO:0007669"/>
    <property type="project" value="UniProtKB-ARBA"/>
</dbReference>
<protein>
    <submittedName>
        <fullName evidence="7">ABC transporter ATP-binding protein</fullName>
    </submittedName>
</protein>
<evidence type="ECO:0000256" key="3">
    <source>
        <dbReference type="ARBA" id="ARBA00022741"/>
    </source>
</evidence>
<feature type="region of interest" description="Disordered" evidence="5">
    <location>
        <begin position="518"/>
        <end position="543"/>
    </location>
</feature>
<name>A0A367F366_9ACTN</name>
<evidence type="ECO:0000256" key="5">
    <source>
        <dbReference type="SAM" id="MobiDB-lite"/>
    </source>
</evidence>
<evidence type="ECO:0000313" key="8">
    <source>
        <dbReference type="Proteomes" id="UP000252914"/>
    </source>
</evidence>
<accession>A0A367F366</accession>
<feature type="domain" description="ABC transporter" evidence="6">
    <location>
        <begin position="281"/>
        <end position="520"/>
    </location>
</feature>
<dbReference type="GO" id="GO:0016887">
    <property type="term" value="F:ATP hydrolysis activity"/>
    <property type="evidence" value="ECO:0007669"/>
    <property type="project" value="InterPro"/>
</dbReference>
<dbReference type="Gene3D" id="3.40.50.300">
    <property type="entry name" value="P-loop containing nucleotide triphosphate hydrolases"/>
    <property type="match status" value="2"/>
</dbReference>
<feature type="compositionally biased region" description="Basic and acidic residues" evidence="5">
    <location>
        <begin position="261"/>
        <end position="276"/>
    </location>
</feature>
<sequence>MTRPLIEVRRLTAHAADGTALVRGVDLRMEAGRVTALVGPSGSGKTTTALALLGEAGAGVRLSGHVRVGETEVVGAHGITAHAAGVRGGTVAYLPQHPGNALNPARRIGAVLTELAALHAPSGGGRNASRALSRAALEQAQLPPERPVLRRFPHQFSGGQQQRVALAEVLACGPRALVLDEPGTGLDTVTRAALTRELARLARSGPAILLLSHDHAMVRALADDTVVLEAGRVTARGTPEAVLPAAPAPVTVRESGEDPDGGAKEHPEDSGEERPDGTPLLQARSLFAWHRRRGHNVLHDVSLRLRAGECVGVAGPSGSGKTTLARCLAGLHERLGGDLLLDGAPLPALVHRDREQKRRVQYVWQDVHDSFDPRRTVIDQVARTAVRLRGRTVDQAREEAGALLCEFGVPPRTAARPPGALSGGELQRAAFARAALARPDVLVCDEITSALDAETAERVLTHVEHLRTTRTAVLWISHDLRLMRRVADRLLVLDGGGLAEAGACARVLARPRSEATRRLLDAEERGQRRRTALPAEAGPHPMG</sequence>
<dbReference type="PROSITE" id="PS50893">
    <property type="entry name" value="ABC_TRANSPORTER_2"/>
    <property type="match status" value="2"/>
</dbReference>
<dbReference type="Proteomes" id="UP000252914">
    <property type="component" value="Unassembled WGS sequence"/>
</dbReference>
<comment type="similarity">
    <text evidence="1">Belongs to the ABC transporter superfamily.</text>
</comment>
<dbReference type="SMART" id="SM00382">
    <property type="entry name" value="AAA"/>
    <property type="match status" value="2"/>
</dbReference>
<dbReference type="PANTHER" id="PTHR43776">
    <property type="entry name" value="TRANSPORT ATP-BINDING PROTEIN"/>
    <property type="match status" value="1"/>
</dbReference>
<reference evidence="7 8" key="1">
    <citation type="submission" date="2018-06" db="EMBL/GenBank/DDBJ databases">
        <title>Streptomyces reniochalinae sp. nov. and Streptomyces diacarnus sp. nov. from marine sponges.</title>
        <authorList>
            <person name="Li L."/>
        </authorList>
    </citation>
    <scope>NUCLEOTIDE SEQUENCE [LARGE SCALE GENOMIC DNA]</scope>
    <source>
        <strain evidence="7 8">LHW51701</strain>
    </source>
</reference>
<keyword evidence="3" id="KW-0547">Nucleotide-binding</keyword>
<dbReference type="PROSITE" id="PS00211">
    <property type="entry name" value="ABC_TRANSPORTER_1"/>
    <property type="match status" value="2"/>
</dbReference>
<dbReference type="InterPro" id="IPR027417">
    <property type="entry name" value="P-loop_NTPase"/>
</dbReference>
<dbReference type="InterPro" id="IPR003593">
    <property type="entry name" value="AAA+_ATPase"/>
</dbReference>
<proteinExistence type="inferred from homology"/>
<dbReference type="EMBL" id="QOIN01000039">
    <property type="protein sequence ID" value="RCG24701.1"/>
    <property type="molecule type" value="Genomic_DNA"/>
</dbReference>
<keyword evidence="4 7" id="KW-0067">ATP-binding</keyword>
<evidence type="ECO:0000259" key="6">
    <source>
        <dbReference type="PROSITE" id="PS50893"/>
    </source>
</evidence>
<evidence type="ECO:0000313" key="7">
    <source>
        <dbReference type="EMBL" id="RCG24701.1"/>
    </source>
</evidence>
<dbReference type="AlphaFoldDB" id="A0A367F366"/>
<keyword evidence="2" id="KW-0813">Transport</keyword>
<feature type="region of interest" description="Disordered" evidence="5">
    <location>
        <begin position="246"/>
        <end position="278"/>
    </location>
</feature>
<evidence type="ECO:0000256" key="4">
    <source>
        <dbReference type="ARBA" id="ARBA00022840"/>
    </source>
</evidence>